<dbReference type="PANTHER" id="PTHR30404:SF0">
    <property type="entry name" value="N-ACETYLMURAMOYL-L-ALANINE AMIDASE AMIC"/>
    <property type="match status" value="1"/>
</dbReference>
<dbReference type="Proteomes" id="UP000321944">
    <property type="component" value="Chromosome"/>
</dbReference>
<dbReference type="InterPro" id="IPR002508">
    <property type="entry name" value="MurNAc-LAA_cat"/>
</dbReference>
<reference evidence="3 4" key="1">
    <citation type="submission" date="2019-07" db="EMBL/GenBank/DDBJ databases">
        <title>Complete Genome Sequence of Leptotrichia wadei Strain JMUB3936.</title>
        <authorList>
            <person name="Watanabe S."/>
            <person name="Cui L."/>
        </authorList>
    </citation>
    <scope>NUCLEOTIDE SEQUENCE [LARGE SCALE GENOMIC DNA]</scope>
    <source>
        <strain evidence="3 4">JMUB3936</strain>
    </source>
</reference>
<sequence>MIEGIINIIKKMLSILTLSTTAVAPINTENTNHIANVGKKELICIDPGHQIKGDPGLEEVAPGSLEKKPKVSSGAMGVATKKYEYQLVLEVGLKLRDELQGKGYKVFMVRETNDVNISNKERAIKTNEAGCSLYVRLHADGVDNSSVNGASVLTSSQKNRYTQSVQKSSDKFSHDVLSEYIKSTGAKNRGASYRDDLTGTNWSKVTNTLIELGFMSNPAEDKKMSTSEYQNKMVLGIVNGIEKYLKEK</sequence>
<evidence type="ECO:0000313" key="4">
    <source>
        <dbReference type="Proteomes" id="UP000321944"/>
    </source>
</evidence>
<gene>
    <name evidence="3" type="ORF">JMUB3936_2177</name>
</gene>
<dbReference type="AlphaFoldDB" id="A0A510KVY9"/>
<name>A0A510KVY9_9FUSO</name>
<dbReference type="SUPFAM" id="SSF53187">
    <property type="entry name" value="Zn-dependent exopeptidases"/>
    <property type="match status" value="1"/>
</dbReference>
<dbReference type="GO" id="GO:0009253">
    <property type="term" value="P:peptidoglycan catabolic process"/>
    <property type="evidence" value="ECO:0007669"/>
    <property type="project" value="InterPro"/>
</dbReference>
<evidence type="ECO:0000256" key="1">
    <source>
        <dbReference type="ARBA" id="ARBA00022801"/>
    </source>
</evidence>
<dbReference type="SMART" id="SM00646">
    <property type="entry name" value="Ami_3"/>
    <property type="match status" value="1"/>
</dbReference>
<protein>
    <submittedName>
        <fullName evidence="3">Cell wall hydrolase/autolysin</fullName>
    </submittedName>
</protein>
<dbReference type="CDD" id="cd02696">
    <property type="entry name" value="MurNAc-LAA"/>
    <property type="match status" value="1"/>
</dbReference>
<keyword evidence="1 3" id="KW-0378">Hydrolase</keyword>
<dbReference type="RefSeq" id="WP_147004478.1">
    <property type="nucleotide sequence ID" value="NZ_AP019841.1"/>
</dbReference>
<dbReference type="PANTHER" id="PTHR30404">
    <property type="entry name" value="N-ACETYLMURAMOYL-L-ALANINE AMIDASE"/>
    <property type="match status" value="1"/>
</dbReference>
<dbReference type="GO" id="GO:0030288">
    <property type="term" value="C:outer membrane-bounded periplasmic space"/>
    <property type="evidence" value="ECO:0007669"/>
    <property type="project" value="TreeGrafter"/>
</dbReference>
<dbReference type="Pfam" id="PF01520">
    <property type="entry name" value="Amidase_3"/>
    <property type="match status" value="1"/>
</dbReference>
<dbReference type="InterPro" id="IPR050695">
    <property type="entry name" value="N-acetylmuramoyl_amidase_3"/>
</dbReference>
<feature type="domain" description="MurNAc-LAA" evidence="2">
    <location>
        <begin position="123"/>
        <end position="242"/>
    </location>
</feature>
<evidence type="ECO:0000313" key="3">
    <source>
        <dbReference type="EMBL" id="BBM55862.1"/>
    </source>
</evidence>
<evidence type="ECO:0000259" key="2">
    <source>
        <dbReference type="SMART" id="SM00646"/>
    </source>
</evidence>
<dbReference type="OrthoDB" id="43070at2"/>
<dbReference type="Gene3D" id="3.40.630.40">
    <property type="entry name" value="Zn-dependent exopeptidases"/>
    <property type="match status" value="1"/>
</dbReference>
<accession>A0A510KVY9</accession>
<proteinExistence type="predicted"/>
<dbReference type="EMBL" id="AP019841">
    <property type="protein sequence ID" value="BBM55862.1"/>
    <property type="molecule type" value="Genomic_DNA"/>
</dbReference>
<dbReference type="GO" id="GO:0008745">
    <property type="term" value="F:N-acetylmuramoyl-L-alanine amidase activity"/>
    <property type="evidence" value="ECO:0007669"/>
    <property type="project" value="InterPro"/>
</dbReference>
<organism evidence="3 4">
    <name type="scientific">Leptotrichia wadei</name>
    <dbReference type="NCBI Taxonomy" id="157687"/>
    <lineage>
        <taxon>Bacteria</taxon>
        <taxon>Fusobacteriati</taxon>
        <taxon>Fusobacteriota</taxon>
        <taxon>Fusobacteriia</taxon>
        <taxon>Fusobacteriales</taxon>
        <taxon>Leptotrichiaceae</taxon>
        <taxon>Leptotrichia</taxon>
    </lineage>
</organism>